<keyword evidence="9 12" id="KW-0066">ATP synthesis</keyword>
<accession>U2DSG1</accession>
<comment type="caution">
    <text evidence="15">The sequence shown here is derived from an EMBL/GenBank/DDBJ whole genome shotgun (WGS) entry which is preliminary data.</text>
</comment>
<evidence type="ECO:0000256" key="8">
    <source>
        <dbReference type="ARBA" id="ARBA00023136"/>
    </source>
</evidence>
<evidence type="ECO:0000256" key="12">
    <source>
        <dbReference type="HAMAP-Rule" id="MF_01398"/>
    </source>
</evidence>
<dbReference type="STRING" id="1033810.HLPCO_002584"/>
<reference evidence="15 16" key="1">
    <citation type="journal article" date="2011" name="J. Bacteriol.">
        <title>Genome sequence of Haloplasma contractile, an unusual contractile bacterium from a deep-sea anoxic brine lake.</title>
        <authorList>
            <person name="Antunes A."/>
            <person name="Alam I."/>
            <person name="El Dorry H."/>
            <person name="Siam R."/>
            <person name="Robertson A."/>
            <person name="Bajic V.B."/>
            <person name="Stingl U."/>
        </authorList>
    </citation>
    <scope>NUCLEOTIDE SEQUENCE [LARGE SCALE GENOMIC DNA]</scope>
    <source>
        <strain evidence="15 16">SSD-17B</strain>
    </source>
</reference>
<keyword evidence="16" id="KW-1185">Reference proteome</keyword>
<dbReference type="PANTHER" id="PTHR33445:SF2">
    <property type="entry name" value="ATP SYNTHASE SUBUNIT B', CHLOROPLASTIC"/>
    <property type="match status" value="1"/>
</dbReference>
<dbReference type="SUPFAM" id="SSF81573">
    <property type="entry name" value="F1F0 ATP synthase subunit B, membrane domain"/>
    <property type="match status" value="1"/>
</dbReference>
<protein>
    <recommendedName>
        <fullName evidence="12">ATP synthase subunit b</fullName>
    </recommendedName>
    <alternativeName>
        <fullName evidence="12">ATP synthase F(0) sector subunit b</fullName>
    </alternativeName>
    <alternativeName>
        <fullName evidence="12">ATPase subunit I</fullName>
    </alternativeName>
    <alternativeName>
        <fullName evidence="12">F-type ATPase subunit b</fullName>
        <shortName evidence="12">F-ATPase subunit b</shortName>
    </alternativeName>
</protein>
<keyword evidence="4 12" id="KW-0812">Transmembrane</keyword>
<evidence type="ECO:0000256" key="6">
    <source>
        <dbReference type="ARBA" id="ARBA00022989"/>
    </source>
</evidence>
<keyword evidence="3 12" id="KW-0138">CF(0)</keyword>
<keyword evidence="6 12" id="KW-1133">Transmembrane helix</keyword>
<dbReference type="EMBL" id="AFNU02000011">
    <property type="protein sequence ID" value="ERJ11462.1"/>
    <property type="molecule type" value="Genomic_DNA"/>
</dbReference>
<dbReference type="GO" id="GO:0016787">
    <property type="term" value="F:hydrolase activity"/>
    <property type="evidence" value="ECO:0007669"/>
    <property type="project" value="UniProtKB-KW"/>
</dbReference>
<dbReference type="FunCoup" id="U2DSG1">
    <property type="interactions" value="85"/>
</dbReference>
<dbReference type="InterPro" id="IPR005864">
    <property type="entry name" value="ATP_synth_F0_bsu_bac"/>
</dbReference>
<organism evidence="15 16">
    <name type="scientific">Haloplasma contractile SSD-17B</name>
    <dbReference type="NCBI Taxonomy" id="1033810"/>
    <lineage>
        <taxon>Bacteria</taxon>
        <taxon>Bacillati</taxon>
        <taxon>Mycoplasmatota</taxon>
        <taxon>Mollicutes</taxon>
        <taxon>Haloplasmatales</taxon>
        <taxon>Haloplasmataceae</taxon>
        <taxon>Haloplasma</taxon>
    </lineage>
</organism>
<comment type="function">
    <text evidence="12">Component of the F(0) channel, it forms part of the peripheral stalk, linking F(1) to F(0).</text>
</comment>
<reference evidence="15 16" key="2">
    <citation type="journal article" date="2013" name="PLoS ONE">
        <title>INDIGO - INtegrated Data Warehouse of MIcrobial GenOmes with Examples from the Red Sea Extremophiles.</title>
        <authorList>
            <person name="Alam I."/>
            <person name="Antunes A."/>
            <person name="Kamau A.A."/>
            <person name="Ba Alawi W."/>
            <person name="Kalkatawi M."/>
            <person name="Stingl U."/>
            <person name="Bajic V.B."/>
        </authorList>
    </citation>
    <scope>NUCLEOTIDE SEQUENCE [LARGE SCALE GENOMIC DNA]</scope>
    <source>
        <strain evidence="15 16">SSD-17B</strain>
    </source>
</reference>
<evidence type="ECO:0000256" key="3">
    <source>
        <dbReference type="ARBA" id="ARBA00022547"/>
    </source>
</evidence>
<dbReference type="GO" id="GO:0046933">
    <property type="term" value="F:proton-transporting ATP synthase activity, rotational mechanism"/>
    <property type="evidence" value="ECO:0007669"/>
    <property type="project" value="UniProtKB-UniRule"/>
</dbReference>
<sequence length="173" mass="19974">MDFAKAIEQLVNEGLFPNPVTFIIQITSTVILFIVLKRLVWDAVVDMLEKRQDVIVNDLKTARKSREEAVELQKSYESQLQNAKEQASEIVDRARKSATEQSDLIISEAEEKARYKIEKAENEIELERERVRSNLKNEVVEIALLAAEKLVNENMDNEKNRNLINQFIEEVGE</sequence>
<dbReference type="InParanoid" id="U2DSG1"/>
<keyword evidence="5 12" id="KW-0375">Hydrogen ion transport</keyword>
<keyword evidence="7 12" id="KW-0406">Ion transport</keyword>
<dbReference type="GO" id="GO:0005886">
    <property type="term" value="C:plasma membrane"/>
    <property type="evidence" value="ECO:0007669"/>
    <property type="project" value="UniProtKB-SubCell"/>
</dbReference>
<evidence type="ECO:0000256" key="10">
    <source>
        <dbReference type="ARBA" id="ARBA00025198"/>
    </source>
</evidence>
<keyword evidence="2 12" id="KW-0813">Transport</keyword>
<name>U2DSG1_9MOLU</name>
<dbReference type="OrthoDB" id="9795863at2"/>
<dbReference type="InterPro" id="IPR050059">
    <property type="entry name" value="ATP_synthase_B_chain"/>
</dbReference>
<comment type="similarity">
    <text evidence="1 12 13">Belongs to the ATPase B chain family.</text>
</comment>
<keyword evidence="14" id="KW-0175">Coiled coil</keyword>
<dbReference type="GO" id="GO:0045259">
    <property type="term" value="C:proton-transporting ATP synthase complex"/>
    <property type="evidence" value="ECO:0007669"/>
    <property type="project" value="UniProtKB-KW"/>
</dbReference>
<dbReference type="AlphaFoldDB" id="U2DSG1"/>
<gene>
    <name evidence="12 15" type="primary">atpF</name>
    <name evidence="15" type="ORF">HLPCO_002584</name>
</gene>
<evidence type="ECO:0000256" key="9">
    <source>
        <dbReference type="ARBA" id="ARBA00023310"/>
    </source>
</evidence>
<dbReference type="Pfam" id="PF00430">
    <property type="entry name" value="ATP-synt_B"/>
    <property type="match status" value="1"/>
</dbReference>
<evidence type="ECO:0000256" key="5">
    <source>
        <dbReference type="ARBA" id="ARBA00022781"/>
    </source>
</evidence>
<dbReference type="HAMAP" id="MF_01398">
    <property type="entry name" value="ATP_synth_b_bprime"/>
    <property type="match status" value="1"/>
</dbReference>
<feature type="coiled-coil region" evidence="14">
    <location>
        <begin position="62"/>
        <end position="137"/>
    </location>
</feature>
<evidence type="ECO:0000313" key="15">
    <source>
        <dbReference type="EMBL" id="ERJ11462.1"/>
    </source>
</evidence>
<evidence type="ECO:0000256" key="1">
    <source>
        <dbReference type="ARBA" id="ARBA00005513"/>
    </source>
</evidence>
<dbReference type="GO" id="GO:0046961">
    <property type="term" value="F:proton-transporting ATPase activity, rotational mechanism"/>
    <property type="evidence" value="ECO:0007669"/>
    <property type="project" value="TreeGrafter"/>
</dbReference>
<comment type="subcellular location">
    <subcellularLocation>
        <location evidence="12">Cell membrane</location>
        <topology evidence="12">Single-pass membrane protein</topology>
    </subcellularLocation>
    <subcellularLocation>
        <location evidence="11">Endomembrane system</location>
        <topology evidence="11">Single-pass membrane protein</topology>
    </subcellularLocation>
</comment>
<keyword evidence="12" id="KW-1003">Cell membrane</keyword>
<comment type="subunit">
    <text evidence="12">F-type ATPases have 2 components, F(1) - the catalytic core - and F(0) - the membrane proton channel. F(1) has five subunits: alpha(3), beta(3), gamma(1), delta(1), epsilon(1). F(0) has three main subunits: a(1), b(2) and c(10-14). The alpha and beta chains form an alternating ring which encloses part of the gamma chain. F(1) is attached to F(0) by a central stalk formed by the gamma and epsilon chains, while a peripheral stalk is formed by the delta and b chains.</text>
</comment>
<keyword evidence="15" id="KW-0378">Hydrolase</keyword>
<keyword evidence="8 12" id="KW-0472">Membrane</keyword>
<dbReference type="eggNOG" id="COG0711">
    <property type="taxonomic scope" value="Bacteria"/>
</dbReference>
<evidence type="ECO:0000256" key="2">
    <source>
        <dbReference type="ARBA" id="ARBA00022448"/>
    </source>
</evidence>
<dbReference type="RefSeq" id="WP_008826647.1">
    <property type="nucleotide sequence ID" value="NZ_AFNU02000011.1"/>
</dbReference>
<evidence type="ECO:0000313" key="16">
    <source>
        <dbReference type="Proteomes" id="UP000005707"/>
    </source>
</evidence>
<evidence type="ECO:0000256" key="4">
    <source>
        <dbReference type="ARBA" id="ARBA00022692"/>
    </source>
</evidence>
<comment type="function">
    <text evidence="10 12">F(1)F(0) ATP synthase produces ATP from ADP in the presence of a proton or sodium gradient. F-type ATPases consist of two structural domains, F(1) containing the extramembraneous catalytic core and F(0) containing the membrane proton channel, linked together by a central stalk and a peripheral stalk. During catalysis, ATP synthesis in the catalytic domain of F(1) is coupled via a rotary mechanism of the central stalk subunits to proton translocation.</text>
</comment>
<proteinExistence type="inferred from homology"/>
<dbReference type="NCBIfam" id="TIGR01144">
    <property type="entry name" value="ATP_synt_b"/>
    <property type="match status" value="1"/>
</dbReference>
<evidence type="ECO:0000256" key="11">
    <source>
        <dbReference type="ARBA" id="ARBA00037847"/>
    </source>
</evidence>
<dbReference type="InterPro" id="IPR028987">
    <property type="entry name" value="ATP_synth_B-like_membr_sf"/>
</dbReference>
<dbReference type="CDD" id="cd06503">
    <property type="entry name" value="ATP-synt_Fo_b"/>
    <property type="match status" value="1"/>
</dbReference>
<evidence type="ECO:0000256" key="13">
    <source>
        <dbReference type="RuleBase" id="RU003848"/>
    </source>
</evidence>
<dbReference type="InterPro" id="IPR002146">
    <property type="entry name" value="ATP_synth_b/b'su_bac/chlpt"/>
</dbReference>
<feature type="transmembrane region" description="Helical" evidence="12">
    <location>
        <begin position="20"/>
        <end position="41"/>
    </location>
</feature>
<evidence type="ECO:0000256" key="7">
    <source>
        <dbReference type="ARBA" id="ARBA00023065"/>
    </source>
</evidence>
<evidence type="ECO:0000256" key="14">
    <source>
        <dbReference type="SAM" id="Coils"/>
    </source>
</evidence>
<dbReference type="Gene3D" id="6.10.250.1580">
    <property type="match status" value="1"/>
</dbReference>
<dbReference type="Proteomes" id="UP000005707">
    <property type="component" value="Unassembled WGS sequence"/>
</dbReference>
<dbReference type="PANTHER" id="PTHR33445">
    <property type="entry name" value="ATP SYNTHASE SUBUNIT B', CHLOROPLASTIC"/>
    <property type="match status" value="1"/>
</dbReference>
<dbReference type="GO" id="GO:0012505">
    <property type="term" value="C:endomembrane system"/>
    <property type="evidence" value="ECO:0007669"/>
    <property type="project" value="UniProtKB-SubCell"/>
</dbReference>